<dbReference type="Proteomes" id="UP000002019">
    <property type="component" value="Chromosome"/>
</dbReference>
<name>B0VHJ7_CLOAI</name>
<keyword evidence="3" id="KW-1185">Reference proteome</keyword>
<reference evidence="2 3" key="1">
    <citation type="journal article" date="2008" name="J. Bacteriol.">
        <title>'Candidatus Cloacamonas acidaminovorans': genome sequence reconstruction provides a first glimpse of a new bacterial division.</title>
        <authorList>
            <person name="Pelletier E."/>
            <person name="Kreimeyer A."/>
            <person name="Bocs S."/>
            <person name="Rouy Z."/>
            <person name="Gyapay G."/>
            <person name="Chouari R."/>
            <person name="Riviere D."/>
            <person name="Ganesan A."/>
            <person name="Daegelen P."/>
            <person name="Sghir A."/>
            <person name="Cohen G.N."/>
            <person name="Medigue C."/>
            <person name="Weissenbach J."/>
            <person name="Le Paslier D."/>
        </authorList>
    </citation>
    <scope>NUCLEOTIDE SEQUENCE [LARGE SCALE GENOMIC DNA]</scope>
    <source>
        <strain evidence="3">Evry</strain>
    </source>
</reference>
<dbReference type="OrthoDB" id="9809324at2"/>
<dbReference type="Gene3D" id="3.40.50.300">
    <property type="entry name" value="P-loop containing nucleotide triphosphate hydrolases"/>
    <property type="match status" value="1"/>
</dbReference>
<dbReference type="AlphaFoldDB" id="B0VHJ7"/>
<dbReference type="InterPro" id="IPR027417">
    <property type="entry name" value="P-loop_NTPase"/>
</dbReference>
<dbReference type="InterPro" id="IPR003959">
    <property type="entry name" value="ATPase_AAA_core"/>
</dbReference>
<dbReference type="PANTHER" id="PTHR40396">
    <property type="entry name" value="ATPASE-LIKE PROTEIN"/>
    <property type="match status" value="1"/>
</dbReference>
<dbReference type="PANTHER" id="PTHR40396:SF1">
    <property type="entry name" value="ATPASE AAA-TYPE CORE DOMAIN-CONTAINING PROTEIN"/>
    <property type="match status" value="1"/>
</dbReference>
<dbReference type="EMBL" id="CU466930">
    <property type="protein sequence ID" value="CAO80812.1"/>
    <property type="molecule type" value="Genomic_DNA"/>
</dbReference>
<dbReference type="SUPFAM" id="SSF52540">
    <property type="entry name" value="P-loop containing nucleoside triphosphate hydrolases"/>
    <property type="match status" value="1"/>
</dbReference>
<evidence type="ECO:0000259" key="1">
    <source>
        <dbReference type="Pfam" id="PF13304"/>
    </source>
</evidence>
<accession>B0VHJ7</accession>
<dbReference type="RefSeq" id="WP_015424670.1">
    <property type="nucleotide sequence ID" value="NC_020449.1"/>
</dbReference>
<dbReference type="GO" id="GO:0005524">
    <property type="term" value="F:ATP binding"/>
    <property type="evidence" value="ECO:0007669"/>
    <property type="project" value="InterPro"/>
</dbReference>
<dbReference type="HOGENOM" id="CLU_046693_2_0_0"/>
<dbReference type="STRING" id="459349.CLOAM0940"/>
<dbReference type="GO" id="GO:0016887">
    <property type="term" value="F:ATP hydrolysis activity"/>
    <property type="evidence" value="ECO:0007669"/>
    <property type="project" value="InterPro"/>
</dbReference>
<proteinExistence type="predicted"/>
<dbReference type="KEGG" id="caci:CLOAM0940"/>
<feature type="domain" description="ATPase AAA-type core" evidence="1">
    <location>
        <begin position="46"/>
        <end position="362"/>
    </location>
</feature>
<organism evidence="2 3">
    <name type="scientific">Cloacimonas acidaminovorans (strain Evry)</name>
    <dbReference type="NCBI Taxonomy" id="459349"/>
    <lineage>
        <taxon>Bacteria</taxon>
        <taxon>Pseudomonadati</taxon>
        <taxon>Candidatus Cloacimonadota</taxon>
        <taxon>Candidatus Cloacimonadia</taxon>
        <taxon>Candidatus Cloacimonadales</taxon>
        <taxon>Candidatus Cloacimonadaceae</taxon>
        <taxon>Candidatus Cloacimonas</taxon>
    </lineage>
</organism>
<evidence type="ECO:0000313" key="3">
    <source>
        <dbReference type="Proteomes" id="UP000002019"/>
    </source>
</evidence>
<dbReference type="eggNOG" id="COG1106">
    <property type="taxonomic scope" value="Bacteria"/>
</dbReference>
<dbReference type="Pfam" id="PF13304">
    <property type="entry name" value="AAA_21"/>
    <property type="match status" value="1"/>
</dbReference>
<evidence type="ECO:0000313" key="2">
    <source>
        <dbReference type="EMBL" id="CAO80812.1"/>
    </source>
</evidence>
<protein>
    <submittedName>
        <fullName evidence="2">Abortive infection protein</fullName>
    </submittedName>
</protein>
<sequence length="439" mass="50984">MLVEFSVENYRSIYNKVTLSMEAVTKNELDDHIREVSHQRLLKTGVIYGANASGKSNIFKAFSFMKNMVLNSFKESQIGELILVEPFLLNSTGKDEPSSFEVIFLIDDVLYRYGFSAFRDHIAKEWLFSRKTIPRAREIVLFERSGQDIKVHIQFKEGKGEVKDKLRENSLFISLLAQFNGLIAIKIVKCFLDSNLWAMDAYNPIHTTALLDNNVVPLKWVNEFMQKADTDIKEIRINEQEIEKDMRINIPVSSLILKGKENQVVTLSIKTIHQFYDPKEDVLKEVEFDMEKQESEGTKKFYCLAGLLYATLQNGGRLFIDEIENSLHPFLTRIIIRLFQDKETNPKGAQLFFTTQNTLFLNKDNFRRDEIWFVEKAPDHSSDLYSLVEYKLPKGSARKDASYAKDYIRGKYGAVPYVEYADFAELFKKSRERTKNEQN</sequence>
<gene>
    <name evidence="2" type="ordered locus">CLOAM0940</name>
</gene>